<dbReference type="Pfam" id="PF16363">
    <property type="entry name" value="GDP_Man_Dehyd"/>
    <property type="match status" value="1"/>
</dbReference>
<dbReference type="PANTHER" id="PTHR43000">
    <property type="entry name" value="DTDP-D-GLUCOSE 4,6-DEHYDRATASE-RELATED"/>
    <property type="match status" value="1"/>
</dbReference>
<dbReference type="OrthoDB" id="9803061at2"/>
<dbReference type="InterPro" id="IPR016040">
    <property type="entry name" value="NAD(P)-bd_dom"/>
</dbReference>
<evidence type="ECO:0000259" key="1">
    <source>
        <dbReference type="Pfam" id="PF16363"/>
    </source>
</evidence>
<keyword evidence="3" id="KW-1185">Reference proteome</keyword>
<comment type="caution">
    <text evidence="2">The sequence shown here is derived from an EMBL/GenBank/DDBJ whole genome shotgun (WGS) entry which is preliminary data.</text>
</comment>
<proteinExistence type="predicted"/>
<dbReference type="EMBL" id="LGCM01000002">
    <property type="protein sequence ID" value="KPL91834.1"/>
    <property type="molecule type" value="Genomic_DNA"/>
</dbReference>
<evidence type="ECO:0000313" key="2">
    <source>
        <dbReference type="EMBL" id="KPL91834.1"/>
    </source>
</evidence>
<feature type="domain" description="NAD(P)-binding" evidence="1">
    <location>
        <begin position="12"/>
        <end position="335"/>
    </location>
</feature>
<evidence type="ECO:0000313" key="3">
    <source>
        <dbReference type="Proteomes" id="UP000050501"/>
    </source>
</evidence>
<dbReference type="SUPFAM" id="SSF51735">
    <property type="entry name" value="NAD(P)-binding Rossmann-fold domains"/>
    <property type="match status" value="1"/>
</dbReference>
<protein>
    <submittedName>
        <fullName evidence="2">CDP-paratose 2-epimerase</fullName>
    </submittedName>
</protein>
<gene>
    <name evidence="2" type="ORF">ADN01_00710</name>
</gene>
<accession>A0A0N8GTE0</accession>
<name>A0A0N8GTE0_9CHLR</name>
<dbReference type="Gene3D" id="3.40.50.720">
    <property type="entry name" value="NAD(P)-binding Rossmann-like Domain"/>
    <property type="match status" value="1"/>
</dbReference>
<dbReference type="Proteomes" id="UP000050501">
    <property type="component" value="Unassembled WGS sequence"/>
</dbReference>
<sequence>MDGARAMSKRYLVTGGAGFIGSNYVNRLLARGEDVVVFDNLSRSGAQRNLEWLRGKHGKDSFQLITADVRDAQALQQAAADRDVIVHLAAQVAVTTSVTNPREDFEINALGTFNMLEAARASGKFPAVVYASTNKVYGGMEEVTVVEEETRYRYADFPFGISEAQPLDFHSPYGCSKGCGDQYVRDYHRIYDLPTVVMRQSCIYGPRQFGVEDQGWLAWFVIAALTGKPISIYGDGKQVRDVLYVEDLLDAYDAALSHLNRSAGQVFNVGGGADNVISVWKEFQPMLEQAVGHAVPVALGDWRPGDQRIYVSDIRKAEHVLGWQPRYGVRAGLRELFEWVKANREMFA</sequence>
<organism evidence="2 3">
    <name type="scientific">Levilinea saccharolytica</name>
    <dbReference type="NCBI Taxonomy" id="229921"/>
    <lineage>
        <taxon>Bacteria</taxon>
        <taxon>Bacillati</taxon>
        <taxon>Chloroflexota</taxon>
        <taxon>Anaerolineae</taxon>
        <taxon>Anaerolineales</taxon>
        <taxon>Anaerolineaceae</taxon>
        <taxon>Levilinea</taxon>
    </lineage>
</organism>
<dbReference type="InterPro" id="IPR036291">
    <property type="entry name" value="NAD(P)-bd_dom_sf"/>
</dbReference>
<dbReference type="STRING" id="229921.ADN01_00710"/>
<dbReference type="AlphaFoldDB" id="A0A0N8GTE0"/>
<reference evidence="2 3" key="1">
    <citation type="submission" date="2015-07" db="EMBL/GenBank/DDBJ databases">
        <title>Genome sequence of Levilinea saccharolytica DSM 16555.</title>
        <authorList>
            <person name="Hemp J."/>
            <person name="Ward L.M."/>
            <person name="Pace L.A."/>
            <person name="Fischer W.W."/>
        </authorList>
    </citation>
    <scope>NUCLEOTIDE SEQUENCE [LARGE SCALE GENOMIC DNA]</scope>
    <source>
        <strain evidence="2 3">KIBI-1</strain>
    </source>
</reference>
<dbReference type="PATRIC" id="fig|229921.5.peg.3507"/>